<organism evidence="3 4">
    <name type="scientific">Patella caerulea</name>
    <name type="common">Rayed Mediterranean limpet</name>
    <dbReference type="NCBI Taxonomy" id="87958"/>
    <lineage>
        <taxon>Eukaryota</taxon>
        <taxon>Metazoa</taxon>
        <taxon>Spiralia</taxon>
        <taxon>Lophotrochozoa</taxon>
        <taxon>Mollusca</taxon>
        <taxon>Gastropoda</taxon>
        <taxon>Patellogastropoda</taxon>
        <taxon>Patelloidea</taxon>
        <taxon>Patellidae</taxon>
        <taxon>Patella</taxon>
    </lineage>
</organism>
<dbReference type="EMBL" id="JAZGQO010000001">
    <property type="protein sequence ID" value="KAK6195254.1"/>
    <property type="molecule type" value="Genomic_DNA"/>
</dbReference>
<evidence type="ECO:0000313" key="3">
    <source>
        <dbReference type="EMBL" id="KAK6195254.1"/>
    </source>
</evidence>
<evidence type="ECO:0000256" key="1">
    <source>
        <dbReference type="PROSITE-ProRule" id="PRU01133"/>
    </source>
</evidence>
<protein>
    <recommendedName>
        <fullName evidence="2">TCTP domain-containing protein</fullName>
    </recommendedName>
</protein>
<dbReference type="InterPro" id="IPR018105">
    <property type="entry name" value="Translational_control_tumour_p"/>
</dbReference>
<dbReference type="InterPro" id="IPR011323">
    <property type="entry name" value="Mss4/transl-control_tumour"/>
</dbReference>
<feature type="domain" description="TCTP" evidence="2">
    <location>
        <begin position="1"/>
        <end position="144"/>
    </location>
</feature>
<dbReference type="PRINTS" id="PR01653">
    <property type="entry name" value="TCTPROTEIN"/>
</dbReference>
<dbReference type="GO" id="GO:0005509">
    <property type="term" value="F:calcium ion binding"/>
    <property type="evidence" value="ECO:0007669"/>
    <property type="project" value="TreeGrafter"/>
</dbReference>
<dbReference type="AlphaFoldDB" id="A0AAN8QHA0"/>
<evidence type="ECO:0000259" key="2">
    <source>
        <dbReference type="PROSITE" id="PS51797"/>
    </source>
</evidence>
<dbReference type="PROSITE" id="PS51797">
    <property type="entry name" value="TCTP_3"/>
    <property type="match status" value="1"/>
</dbReference>
<comment type="caution">
    <text evidence="3">The sequence shown here is derived from an EMBL/GenBank/DDBJ whole genome shotgun (WGS) entry which is preliminary data.</text>
</comment>
<sequence>MLIFKDKVTGDELFSDANNMKLVDHIYYEVYGKVRTENTGIDESLLGSNPSAEEAQETACDGSVSGIDVVLANRLKPTGFDKKGFGTLIKDYFKKGIAALDDEGIPKEEIDEIKKRCGEKCKKLYSEYKEMEFWLGTVHHLSDL</sequence>
<dbReference type="Gene3D" id="2.170.150.10">
    <property type="entry name" value="Metal Binding Protein, Guanine Nucleotide Exchange Factor, Chain A"/>
    <property type="match status" value="1"/>
</dbReference>
<keyword evidence="4" id="KW-1185">Reference proteome</keyword>
<dbReference type="Proteomes" id="UP001347796">
    <property type="component" value="Unassembled WGS sequence"/>
</dbReference>
<gene>
    <name evidence="3" type="ORF">SNE40_000724</name>
</gene>
<proteinExistence type="inferred from homology"/>
<dbReference type="InterPro" id="IPR011057">
    <property type="entry name" value="Mss4-like_sf"/>
</dbReference>
<dbReference type="InterPro" id="IPR034737">
    <property type="entry name" value="TCTP"/>
</dbReference>
<reference evidence="3 4" key="1">
    <citation type="submission" date="2024-01" db="EMBL/GenBank/DDBJ databases">
        <title>The genome of the rayed Mediterranean limpet Patella caerulea (Linnaeus, 1758).</title>
        <authorList>
            <person name="Anh-Thu Weber A."/>
            <person name="Halstead-Nussloch G."/>
        </authorList>
    </citation>
    <scope>NUCLEOTIDE SEQUENCE [LARGE SCALE GENOMIC DNA]</scope>
    <source>
        <strain evidence="3">AATW-2023a</strain>
        <tissue evidence="3">Whole specimen</tissue>
    </source>
</reference>
<dbReference type="Pfam" id="PF00838">
    <property type="entry name" value="TCTP"/>
    <property type="match status" value="1"/>
</dbReference>
<dbReference type="SUPFAM" id="SSF51316">
    <property type="entry name" value="Mss4-like"/>
    <property type="match status" value="1"/>
</dbReference>
<dbReference type="PANTHER" id="PTHR11991">
    <property type="entry name" value="TRANSLATIONALLY CONTROLLED TUMOR PROTEIN-RELATED"/>
    <property type="match status" value="1"/>
</dbReference>
<name>A0AAN8QHA0_PATCE</name>
<dbReference type="GO" id="GO:0005737">
    <property type="term" value="C:cytoplasm"/>
    <property type="evidence" value="ECO:0007669"/>
    <property type="project" value="TreeGrafter"/>
</dbReference>
<evidence type="ECO:0000313" key="4">
    <source>
        <dbReference type="Proteomes" id="UP001347796"/>
    </source>
</evidence>
<comment type="similarity">
    <text evidence="1">Belongs to the TCTP family.</text>
</comment>
<accession>A0AAN8QHA0</accession>
<dbReference type="PANTHER" id="PTHR11991:SF0">
    <property type="entry name" value="TRANSLATIONALLY-CONTROLLED TUMOR PROTEIN"/>
    <property type="match status" value="1"/>
</dbReference>